<evidence type="ECO:0000313" key="1">
    <source>
        <dbReference type="EMBL" id="CAH9086500.1"/>
    </source>
</evidence>
<sequence length="75" mass="8596">MDTNSIHLVDANDVIHQISQNREVAEAVFYQVKSSFCSEVAFEDVQPVYVTLLDDYRKARKQYANGMLSIHCNDN</sequence>
<dbReference type="Proteomes" id="UP001152523">
    <property type="component" value="Unassembled WGS sequence"/>
</dbReference>
<name>A0AAV0CX09_9ASTE</name>
<organism evidence="1 2">
    <name type="scientific">Cuscuta epithymum</name>
    <dbReference type="NCBI Taxonomy" id="186058"/>
    <lineage>
        <taxon>Eukaryota</taxon>
        <taxon>Viridiplantae</taxon>
        <taxon>Streptophyta</taxon>
        <taxon>Embryophyta</taxon>
        <taxon>Tracheophyta</taxon>
        <taxon>Spermatophyta</taxon>
        <taxon>Magnoliopsida</taxon>
        <taxon>eudicotyledons</taxon>
        <taxon>Gunneridae</taxon>
        <taxon>Pentapetalae</taxon>
        <taxon>asterids</taxon>
        <taxon>lamiids</taxon>
        <taxon>Solanales</taxon>
        <taxon>Convolvulaceae</taxon>
        <taxon>Cuscuteae</taxon>
        <taxon>Cuscuta</taxon>
        <taxon>Cuscuta subgen. Cuscuta</taxon>
    </lineage>
</organism>
<dbReference type="EMBL" id="CAMAPF010000056">
    <property type="protein sequence ID" value="CAH9086500.1"/>
    <property type="molecule type" value="Genomic_DNA"/>
</dbReference>
<keyword evidence="2" id="KW-1185">Reference proteome</keyword>
<comment type="caution">
    <text evidence="1">The sequence shown here is derived from an EMBL/GenBank/DDBJ whole genome shotgun (WGS) entry which is preliminary data.</text>
</comment>
<proteinExistence type="predicted"/>
<protein>
    <submittedName>
        <fullName evidence="1">Uncharacterized protein</fullName>
    </submittedName>
</protein>
<reference evidence="1" key="1">
    <citation type="submission" date="2022-07" db="EMBL/GenBank/DDBJ databases">
        <authorList>
            <person name="Macas J."/>
            <person name="Novak P."/>
            <person name="Neumann P."/>
        </authorList>
    </citation>
    <scope>NUCLEOTIDE SEQUENCE</scope>
</reference>
<evidence type="ECO:0000313" key="2">
    <source>
        <dbReference type="Proteomes" id="UP001152523"/>
    </source>
</evidence>
<accession>A0AAV0CX09</accession>
<dbReference type="AlphaFoldDB" id="A0AAV0CX09"/>
<gene>
    <name evidence="1" type="ORF">CEPIT_LOCUS9821</name>
</gene>